<evidence type="ECO:0000259" key="3">
    <source>
        <dbReference type="Pfam" id="PF07693"/>
    </source>
</evidence>
<feature type="transmembrane region" description="Helical" evidence="2">
    <location>
        <begin position="482"/>
        <end position="501"/>
    </location>
</feature>
<keyword evidence="5" id="KW-1185">Reference proteome</keyword>
<name>A0A6M4XCM2_9ACTN</name>
<feature type="domain" description="KAP NTPase" evidence="3">
    <location>
        <begin position="620"/>
        <end position="694"/>
    </location>
</feature>
<feature type="transmembrane region" description="Helical" evidence="2">
    <location>
        <begin position="133"/>
        <end position="149"/>
    </location>
</feature>
<dbReference type="Proteomes" id="UP000502665">
    <property type="component" value="Chromosome"/>
</dbReference>
<dbReference type="EMBL" id="CP049838">
    <property type="protein sequence ID" value="QJT05813.1"/>
    <property type="molecule type" value="Genomic_DNA"/>
</dbReference>
<evidence type="ECO:0000256" key="1">
    <source>
        <dbReference type="SAM" id="MobiDB-lite"/>
    </source>
</evidence>
<dbReference type="Pfam" id="PF07693">
    <property type="entry name" value="KAP_NTPase"/>
    <property type="match status" value="1"/>
</dbReference>
<feature type="region of interest" description="Disordered" evidence="1">
    <location>
        <begin position="1"/>
        <end position="37"/>
    </location>
</feature>
<feature type="transmembrane region" description="Helical" evidence="2">
    <location>
        <begin position="441"/>
        <end position="462"/>
    </location>
</feature>
<dbReference type="SUPFAM" id="SSF52540">
    <property type="entry name" value="P-loop containing nucleoside triphosphate hydrolases"/>
    <property type="match status" value="1"/>
</dbReference>
<accession>A0A6M4XCM2</accession>
<dbReference type="AlphaFoldDB" id="A0A6M4XCM2"/>
<organism evidence="4 5">
    <name type="scientific">Streptomyces asoensis</name>
    <dbReference type="NCBI Taxonomy" id="249586"/>
    <lineage>
        <taxon>Bacteria</taxon>
        <taxon>Bacillati</taxon>
        <taxon>Actinomycetota</taxon>
        <taxon>Actinomycetes</taxon>
        <taxon>Kitasatosporales</taxon>
        <taxon>Streptomycetaceae</taxon>
        <taxon>Streptomyces</taxon>
    </lineage>
</organism>
<feature type="transmembrane region" description="Helical" evidence="2">
    <location>
        <begin position="513"/>
        <end position="529"/>
    </location>
</feature>
<proteinExistence type="predicted"/>
<feature type="transmembrane region" description="Helical" evidence="2">
    <location>
        <begin position="412"/>
        <end position="429"/>
    </location>
</feature>
<reference evidence="4" key="1">
    <citation type="submission" date="2020-03" db="EMBL/GenBank/DDBJ databases">
        <title>Molecular networking-based the target discovery of potent antiproliferative macrolactams: 5/6/7/16 polycyclic ansamycins and glycosylated trienomycin from Streptomyces cacaoi subsp. asoensis.</title>
        <authorList>
            <person name="Liu L.-L."/>
        </authorList>
    </citation>
    <scope>NUCLEOTIDE SEQUENCE [LARGE SCALE GENOMIC DNA]</scope>
    <source>
        <strain evidence="4">H2S5</strain>
    </source>
</reference>
<evidence type="ECO:0000313" key="5">
    <source>
        <dbReference type="Proteomes" id="UP000502665"/>
    </source>
</evidence>
<keyword evidence="2" id="KW-1133">Transmembrane helix</keyword>
<gene>
    <name evidence="4" type="ORF">G9272_40380</name>
</gene>
<dbReference type="InterPro" id="IPR011646">
    <property type="entry name" value="KAP_P-loop"/>
</dbReference>
<evidence type="ECO:0000256" key="2">
    <source>
        <dbReference type="SAM" id="Phobius"/>
    </source>
</evidence>
<dbReference type="RefSeq" id="WP_171401130.1">
    <property type="nucleotide sequence ID" value="NZ_CP049838.1"/>
</dbReference>
<keyword evidence="2" id="KW-0472">Membrane</keyword>
<protein>
    <recommendedName>
        <fullName evidence="3">KAP NTPase domain-containing protein</fullName>
    </recommendedName>
</protein>
<evidence type="ECO:0000313" key="4">
    <source>
        <dbReference type="EMBL" id="QJT05813.1"/>
    </source>
</evidence>
<sequence length="947" mass="104009">MGAAAILNGIGDDGGLGELQDDEDRELPAPGLDDEGERAAYARALERSLTKAPGSADEPSTVSSAQVAIRLDRRPGAFRQDVMRAMRLRENVARVRRAPLYQQALLRYEDARDRLDEAEDRITPLLPRLTRDVPLAVAALSLTAPVVLWATGSGWWPAGLGVALTALGGALWRPESRGRVRAFVILVFALTSRAVRVRAVRNRTAELTHVAARDVMPPVVQNVVSELLGEDPDCLLVATEYEGIRDHRDQRYVVDNQAMAEIRQKLDALVDGTIAVCGPRGSGKSTLLATCGDTHDLKVSVQAPASYAPLEFLTSLFVVLCETYLTDHGYGFPEFRRLSPLRTGLRRLGAAVRALARSLLVGLLALGLFLVGVFAATRDFVEHHSGALARAGDDTAERLRDGLVAVLEGRRPWQALSAVVLGFLVWKYVRRWRFSGFTSVVRQVLLAPVGRLLMVLGLVTVWSPRPLIAWFEDWRHDEPAVYYPTMAVVGVLAAIAVWLVVTPFWEYVRGTTARVAALVFVLGFAEVFVDDRMRHAAFGWDLSQRVALISLGAIMIRASRWRRGKREPTLARRCRDHLYRLQTVQSVTYGASGAPAGGLLSLGSTYGTSFTASPLTLPELVQQLRRTLAEAAAELRPQRRRLVVTIDEIDRLGSTAKALEFLGEIKAILGVTGVHFLISVSEDVGAAFVRRGLPGRDVADSTFDDVVHVRPCSLEESKRILGQRAAGVSEPFVALAHALSGGVPRDLIRYSREMVSLRESRGEVELRNIAAWLVTRAMRETVDAFRAGVKEGALPTRSTDVVFGATRRLAEFLHADCLCELDRMRGHIGRFARWADGPGGVELRADLPADALERLEEAAAYAYFCVTLLDVFAAPGFERRRTQAHVHRPDGSLERLAVVRGELSLSPHSARRLLDDTRAAWGLPHVPAPDLPEIVETARRSCPHYAD</sequence>
<feature type="transmembrane region" description="Helical" evidence="2">
    <location>
        <begin position="354"/>
        <end position="376"/>
    </location>
</feature>
<keyword evidence="2" id="KW-0812">Transmembrane</keyword>
<dbReference type="InterPro" id="IPR027417">
    <property type="entry name" value="P-loop_NTPase"/>
</dbReference>